<keyword evidence="3" id="KW-0498">Mitosis</keyword>
<dbReference type="InterPro" id="IPR059120">
    <property type="entry name" value="Cullin-like_AB"/>
</dbReference>
<dbReference type="AlphaFoldDB" id="A0AAV1USE1"/>
<reference evidence="9" key="1">
    <citation type="submission" date="2024-01" db="EMBL/GenBank/DDBJ databases">
        <authorList>
            <person name="Webb A."/>
        </authorList>
    </citation>
    <scope>NUCLEOTIDE SEQUENCE</scope>
    <source>
        <strain evidence="9">Pm1</strain>
    </source>
</reference>
<evidence type="ECO:0000256" key="3">
    <source>
        <dbReference type="ARBA" id="ARBA00022776"/>
    </source>
</evidence>
<dbReference type="InterPro" id="IPR036388">
    <property type="entry name" value="WH-like_DNA-bd_sf"/>
</dbReference>
<keyword evidence="4" id="KW-0833">Ubl conjugation pathway</keyword>
<dbReference type="InterPro" id="IPR057975">
    <property type="entry name" value="TPR_ANAPC2"/>
</dbReference>
<dbReference type="Pfam" id="PF25773">
    <property type="entry name" value="TPR_ANAPC2"/>
    <property type="match status" value="1"/>
</dbReference>
<comment type="caution">
    <text evidence="9">The sequence shown here is derived from an EMBL/GenBank/DDBJ whole genome shotgun (WGS) entry which is preliminary data.</text>
</comment>
<dbReference type="GO" id="GO:0005680">
    <property type="term" value="C:anaphase-promoting complex"/>
    <property type="evidence" value="ECO:0007669"/>
    <property type="project" value="TreeGrafter"/>
</dbReference>
<dbReference type="SUPFAM" id="SSF75632">
    <property type="entry name" value="Cullin homology domain"/>
    <property type="match status" value="1"/>
</dbReference>
<dbReference type="GO" id="GO:0031625">
    <property type="term" value="F:ubiquitin protein ligase binding"/>
    <property type="evidence" value="ECO:0007669"/>
    <property type="project" value="InterPro"/>
</dbReference>
<dbReference type="Gene3D" id="1.10.10.10">
    <property type="entry name" value="Winged helix-like DNA-binding domain superfamily/Winged helix DNA-binding domain"/>
    <property type="match status" value="1"/>
</dbReference>
<dbReference type="Pfam" id="PF08672">
    <property type="entry name" value="ANAPC2"/>
    <property type="match status" value="1"/>
</dbReference>
<keyword evidence="5" id="KW-0131">Cell cycle</keyword>
<sequence length="786" mass="89599">MRNKLRIDRELLWRKLFAFDDDDDIVEDSPPACDEDVTPHLCRVIQTAVDHGRATPLRAMLLQRLGYWLRSDVVPQFWRFFDTLLAKSENGRYTTQRGRRQMARLCTRQLTLALQFAEEAFAHCVQLASLFDARIPLPQLQSTDKNGPTMVQEVRTSFRCLVFDDAHALERFEELLCICFSRTWSTSIGQKKTAACVRDVRSIQQTLQQLAWLPVAESALVRVLHAQVKKAVALTCGQVFDEQLLGRVEHWGRAEMLPWLEELLLLSEDDDDDDGASRTKWRQRLARQVLREFASLRIAQLFEIIKEFSDSVPALEDLRQCLERTQQQDELVRSFRDSLQSRLLQPGANTSAILGIYVSIIKAFRLLDPKGVLLEALSGPLKEYLRRRKDTVRCIVQSLTDEENSDLFNELRRDNMHIIQHVDDSDDDEDISPDLWEPDPIEADPSKTSRSRSSDDILRILVNIYGSRELFVHEYRMMLADRLLQNLKYDTDRDVQTLELLKLRFGAESLQQCEIMVRDIEDSKRLNVNVRSSTDGSVAEAATAGEAVNWPDHTKVASLYVDATIVSRQFWPPLQGEDFALHPSVLKQVVAFTDSYHVLRNPRSLHWNCSLGSVQLSIDLEGKQREFTVSPLQATIMLYFEEKDRWTVDELSTKLEISDDLLLKHVSVWVNYGLVSFTSGRKELVASTSFQDTRCDGDSTVEELETAVSSDAQAEMDLKVLENYIVGMLSNFGSLSIQRIHNMLSTFARSGAQPYTKTISGLSGILGKLATTGKLELVGDQYQLSA</sequence>
<dbReference type="Gene3D" id="1.20.1310.10">
    <property type="entry name" value="Cullin Repeats"/>
    <property type="match status" value="1"/>
</dbReference>
<dbReference type="InterPro" id="IPR044554">
    <property type="entry name" value="ANAPC2"/>
</dbReference>
<dbReference type="GO" id="GO:0070979">
    <property type="term" value="P:protein K11-linked ubiquitination"/>
    <property type="evidence" value="ECO:0007669"/>
    <property type="project" value="TreeGrafter"/>
</dbReference>
<dbReference type="Pfam" id="PF26557">
    <property type="entry name" value="Cullin_AB"/>
    <property type="match status" value="1"/>
</dbReference>
<feature type="region of interest" description="Disordered" evidence="7">
    <location>
        <begin position="422"/>
        <end position="451"/>
    </location>
</feature>
<dbReference type="SMART" id="SM01013">
    <property type="entry name" value="APC2"/>
    <property type="match status" value="1"/>
</dbReference>
<dbReference type="Proteomes" id="UP001162060">
    <property type="component" value="Unassembled WGS sequence"/>
</dbReference>
<dbReference type="InterPro" id="IPR014786">
    <property type="entry name" value="ANAPC2_C"/>
</dbReference>
<dbReference type="SMART" id="SM00182">
    <property type="entry name" value="CULLIN"/>
    <property type="match status" value="1"/>
</dbReference>
<dbReference type="GO" id="GO:0006511">
    <property type="term" value="P:ubiquitin-dependent protein catabolic process"/>
    <property type="evidence" value="ECO:0007669"/>
    <property type="project" value="InterPro"/>
</dbReference>
<dbReference type="InterPro" id="IPR016158">
    <property type="entry name" value="Cullin_homology"/>
</dbReference>
<name>A0AAV1USE1_9STRA</name>
<evidence type="ECO:0000313" key="9">
    <source>
        <dbReference type="EMBL" id="CAK7936942.1"/>
    </source>
</evidence>
<organism evidence="9 10">
    <name type="scientific">Peronospora matthiolae</name>
    <dbReference type="NCBI Taxonomy" id="2874970"/>
    <lineage>
        <taxon>Eukaryota</taxon>
        <taxon>Sar</taxon>
        <taxon>Stramenopiles</taxon>
        <taxon>Oomycota</taxon>
        <taxon>Peronosporomycetes</taxon>
        <taxon>Peronosporales</taxon>
        <taxon>Peronosporaceae</taxon>
        <taxon>Peronospora</taxon>
    </lineage>
</organism>
<evidence type="ECO:0000256" key="5">
    <source>
        <dbReference type="ARBA" id="ARBA00023306"/>
    </source>
</evidence>
<keyword evidence="2" id="KW-0132">Cell division</keyword>
<feature type="domain" description="Cullin family profile" evidence="8">
    <location>
        <begin position="413"/>
        <end position="670"/>
    </location>
</feature>
<dbReference type="SUPFAM" id="SSF46785">
    <property type="entry name" value="Winged helix' DNA-binding domain"/>
    <property type="match status" value="1"/>
</dbReference>
<dbReference type="InterPro" id="IPR036390">
    <property type="entry name" value="WH_DNA-bd_sf"/>
</dbReference>
<evidence type="ECO:0000256" key="1">
    <source>
        <dbReference type="ARBA" id="ARBA00016068"/>
    </source>
</evidence>
<evidence type="ECO:0000256" key="4">
    <source>
        <dbReference type="ARBA" id="ARBA00022786"/>
    </source>
</evidence>
<protein>
    <recommendedName>
        <fullName evidence="1">Anaphase-promoting complex subunit 2</fullName>
    </recommendedName>
</protein>
<evidence type="ECO:0000313" key="10">
    <source>
        <dbReference type="Proteomes" id="UP001162060"/>
    </source>
</evidence>
<gene>
    <name evidence="9" type="ORF">PM001_LOCUS22092</name>
</gene>
<evidence type="ECO:0000259" key="8">
    <source>
        <dbReference type="PROSITE" id="PS50069"/>
    </source>
</evidence>
<comment type="similarity">
    <text evidence="6">Belongs to the cullin family.</text>
</comment>
<accession>A0AAV1USE1</accession>
<dbReference type="Gene3D" id="3.30.230.130">
    <property type="entry name" value="Cullin, Chain C, Domain 2"/>
    <property type="match status" value="1"/>
</dbReference>
<dbReference type="EMBL" id="CAKLBY020000226">
    <property type="protein sequence ID" value="CAK7936942.1"/>
    <property type="molecule type" value="Genomic_DNA"/>
</dbReference>
<dbReference type="PANTHER" id="PTHR45957">
    <property type="entry name" value="ANAPHASE-PROMOTING COMPLEX SUBUNIT 2"/>
    <property type="match status" value="1"/>
</dbReference>
<dbReference type="GO" id="GO:0051301">
    <property type="term" value="P:cell division"/>
    <property type="evidence" value="ECO:0007669"/>
    <property type="project" value="UniProtKB-KW"/>
</dbReference>
<evidence type="ECO:0000256" key="2">
    <source>
        <dbReference type="ARBA" id="ARBA00022618"/>
    </source>
</evidence>
<dbReference type="PANTHER" id="PTHR45957:SF1">
    <property type="entry name" value="ANAPHASE-PROMOTING COMPLEX SUBUNIT 2"/>
    <property type="match status" value="1"/>
</dbReference>
<dbReference type="GO" id="GO:0007091">
    <property type="term" value="P:metaphase/anaphase transition of mitotic cell cycle"/>
    <property type="evidence" value="ECO:0007669"/>
    <property type="project" value="TreeGrafter"/>
</dbReference>
<proteinExistence type="inferred from homology"/>
<dbReference type="PROSITE" id="PS50069">
    <property type="entry name" value="CULLIN_2"/>
    <property type="match status" value="1"/>
</dbReference>
<evidence type="ECO:0000256" key="6">
    <source>
        <dbReference type="PROSITE-ProRule" id="PRU00330"/>
    </source>
</evidence>
<evidence type="ECO:0000256" key="7">
    <source>
        <dbReference type="SAM" id="MobiDB-lite"/>
    </source>
</evidence>
<feature type="compositionally biased region" description="Acidic residues" evidence="7">
    <location>
        <begin position="424"/>
        <end position="442"/>
    </location>
</feature>
<dbReference type="InterPro" id="IPR036317">
    <property type="entry name" value="Cullin_homology_sf"/>
</dbReference>